<dbReference type="Gene3D" id="3.40.50.10950">
    <property type="match status" value="1"/>
</dbReference>
<dbReference type="PANTHER" id="PTHR43356:SF3">
    <property type="entry name" value="PHOSPHATE ACETYLTRANSFERASE"/>
    <property type="match status" value="1"/>
</dbReference>
<dbReference type="PANTHER" id="PTHR43356">
    <property type="entry name" value="PHOSPHATE ACETYLTRANSFERASE"/>
    <property type="match status" value="1"/>
</dbReference>
<dbReference type="GO" id="GO:0008959">
    <property type="term" value="F:phosphate acetyltransferase activity"/>
    <property type="evidence" value="ECO:0007669"/>
    <property type="project" value="UniProtKB-EC"/>
</dbReference>
<dbReference type="InterPro" id="IPR050500">
    <property type="entry name" value="Phos_Acetyltrans/Butyryltrans"/>
</dbReference>
<dbReference type="InterPro" id="IPR004614">
    <property type="entry name" value="P_AcTrfase"/>
</dbReference>
<evidence type="ECO:0000259" key="9">
    <source>
        <dbReference type="Pfam" id="PF01515"/>
    </source>
</evidence>
<gene>
    <name evidence="10" type="primary">pta</name>
    <name evidence="10" type="ORF">H9906_00410</name>
</gene>
<evidence type="ECO:0000256" key="1">
    <source>
        <dbReference type="ARBA" id="ARBA00000705"/>
    </source>
</evidence>
<protein>
    <recommendedName>
        <fullName evidence="5">Phosphate acetyltransferase</fullName>
        <ecNumber evidence="4">2.3.1.8</ecNumber>
    </recommendedName>
    <alternativeName>
        <fullName evidence="8">Phosphotransacetylase</fullName>
    </alternativeName>
</protein>
<comment type="catalytic activity">
    <reaction evidence="1">
        <text>acetyl-CoA + phosphate = acetyl phosphate + CoA</text>
        <dbReference type="Rhea" id="RHEA:19521"/>
        <dbReference type="ChEBI" id="CHEBI:22191"/>
        <dbReference type="ChEBI" id="CHEBI:43474"/>
        <dbReference type="ChEBI" id="CHEBI:57287"/>
        <dbReference type="ChEBI" id="CHEBI:57288"/>
        <dbReference type="EC" id="2.3.1.8"/>
    </reaction>
</comment>
<reference evidence="10" key="2">
    <citation type="submission" date="2021-04" db="EMBL/GenBank/DDBJ databases">
        <authorList>
            <person name="Gilroy R."/>
        </authorList>
    </citation>
    <scope>NUCLEOTIDE SEQUENCE</scope>
    <source>
        <strain evidence="10">9264</strain>
    </source>
</reference>
<reference evidence="10" key="1">
    <citation type="journal article" date="2021" name="PeerJ">
        <title>Extensive microbial diversity within the chicken gut microbiome revealed by metagenomics and culture.</title>
        <authorList>
            <person name="Gilroy R."/>
            <person name="Ravi A."/>
            <person name="Getino M."/>
            <person name="Pursley I."/>
            <person name="Horton D.L."/>
            <person name="Alikhan N.F."/>
            <person name="Baker D."/>
            <person name="Gharbi K."/>
            <person name="Hall N."/>
            <person name="Watson M."/>
            <person name="Adriaenssens E.M."/>
            <person name="Foster-Nyarko E."/>
            <person name="Jarju S."/>
            <person name="Secka A."/>
            <person name="Antonio M."/>
            <person name="Oren A."/>
            <person name="Chaudhuri R.R."/>
            <person name="La Ragione R."/>
            <person name="Hildebrand F."/>
            <person name="Pallen M.J."/>
        </authorList>
    </citation>
    <scope>NUCLEOTIDE SEQUENCE</scope>
    <source>
        <strain evidence="10">9264</strain>
    </source>
</reference>
<evidence type="ECO:0000256" key="3">
    <source>
        <dbReference type="ARBA" id="ARBA00005656"/>
    </source>
</evidence>
<dbReference type="Proteomes" id="UP000823889">
    <property type="component" value="Unassembled WGS sequence"/>
</dbReference>
<comment type="pathway">
    <text evidence="2">Metabolic intermediate biosynthesis; acetyl-CoA biosynthesis; acetyl-CoA from acetate: step 2/2.</text>
</comment>
<dbReference type="InterPro" id="IPR042112">
    <property type="entry name" value="P_AcTrfase_dom2"/>
</dbReference>
<name>A0A9D2REQ7_9BURK</name>
<sequence>MLLLDNIIAAARSQPATIVLCEADDVRVLSAAQRAHQDGTARIILVSDTQKIEACAQRNQISLLGINIEDPTTSPLRERLKDALLALRGPKGMQPENAEQLIQNPLCFANMLVHCDQADGSVAGAVYSTGEVVRSALQLIGKAPNTELVSSFFLMLMCQPHHPYQGGMIFSDCGLVIDPTAEQLASIAQAAAESARKLLQTEPRVAMLSFSTAGSAHHPAVDKVIKAAKLVKACCPDLLIDEDTQLDAALIPEIAARKLPSSRVKGQANVLIFPNLEAGNIAYKTAERLGKLIAIGPLLQGLRKPANDLSRGCSAEDIYAVIAITSLQAQGSS</sequence>
<evidence type="ECO:0000256" key="2">
    <source>
        <dbReference type="ARBA" id="ARBA00004989"/>
    </source>
</evidence>
<evidence type="ECO:0000256" key="4">
    <source>
        <dbReference type="ARBA" id="ARBA00012707"/>
    </source>
</evidence>
<feature type="domain" description="Phosphate acetyl/butaryl transferase" evidence="9">
    <location>
        <begin position="3"/>
        <end position="325"/>
    </location>
</feature>
<dbReference type="PIRSF" id="PIRSF000428">
    <property type="entry name" value="P_Ac_trans"/>
    <property type="match status" value="1"/>
</dbReference>
<dbReference type="InterPro" id="IPR042113">
    <property type="entry name" value="P_AcTrfase_dom1"/>
</dbReference>
<evidence type="ECO:0000256" key="7">
    <source>
        <dbReference type="ARBA" id="ARBA00023315"/>
    </source>
</evidence>
<evidence type="ECO:0000256" key="5">
    <source>
        <dbReference type="ARBA" id="ARBA00021528"/>
    </source>
</evidence>
<dbReference type="AlphaFoldDB" id="A0A9D2REQ7"/>
<keyword evidence="7 10" id="KW-0012">Acyltransferase</keyword>
<dbReference type="Pfam" id="PF01515">
    <property type="entry name" value="PTA_PTB"/>
    <property type="match status" value="1"/>
</dbReference>
<evidence type="ECO:0000256" key="6">
    <source>
        <dbReference type="ARBA" id="ARBA00022679"/>
    </source>
</evidence>
<accession>A0A9D2REQ7</accession>
<dbReference type="InterPro" id="IPR002505">
    <property type="entry name" value="PTA_PTB"/>
</dbReference>
<organism evidence="10 11">
    <name type="scientific">Candidatus Paenalcaligenes intestinipullorum</name>
    <dbReference type="NCBI Taxonomy" id="2838718"/>
    <lineage>
        <taxon>Bacteria</taxon>
        <taxon>Pseudomonadati</taxon>
        <taxon>Pseudomonadota</taxon>
        <taxon>Betaproteobacteria</taxon>
        <taxon>Burkholderiales</taxon>
        <taxon>Alcaligenaceae</taxon>
        <taxon>Paenalcaligenes</taxon>
    </lineage>
</organism>
<evidence type="ECO:0000256" key="8">
    <source>
        <dbReference type="ARBA" id="ARBA00031108"/>
    </source>
</evidence>
<comment type="similarity">
    <text evidence="3">Belongs to the phosphate acetyltransferase and butyryltransferase family.</text>
</comment>
<evidence type="ECO:0000313" key="10">
    <source>
        <dbReference type="EMBL" id="HJD43475.1"/>
    </source>
</evidence>
<evidence type="ECO:0000313" key="11">
    <source>
        <dbReference type="Proteomes" id="UP000823889"/>
    </source>
</evidence>
<dbReference type="Gene3D" id="3.40.50.10750">
    <property type="entry name" value="Isocitrate/Isopropylmalate dehydrogenase-like"/>
    <property type="match status" value="1"/>
</dbReference>
<dbReference type="EC" id="2.3.1.8" evidence="4"/>
<dbReference type="NCBIfam" id="TIGR00651">
    <property type="entry name" value="pta"/>
    <property type="match status" value="1"/>
</dbReference>
<dbReference type="InterPro" id="IPR012147">
    <property type="entry name" value="P_Ac_Bu_trans"/>
</dbReference>
<dbReference type="EMBL" id="DWUQ01000007">
    <property type="protein sequence ID" value="HJD43475.1"/>
    <property type="molecule type" value="Genomic_DNA"/>
</dbReference>
<comment type="caution">
    <text evidence="10">The sequence shown here is derived from an EMBL/GenBank/DDBJ whole genome shotgun (WGS) entry which is preliminary data.</text>
</comment>
<keyword evidence="6 10" id="KW-0808">Transferase</keyword>
<dbReference type="NCBIfam" id="NF007233">
    <property type="entry name" value="PRK09653.1"/>
    <property type="match status" value="1"/>
</dbReference>
<dbReference type="SUPFAM" id="SSF53659">
    <property type="entry name" value="Isocitrate/Isopropylmalate dehydrogenase-like"/>
    <property type="match status" value="1"/>
</dbReference>
<proteinExistence type="inferred from homology"/>